<accession>A0A3M7P590</accession>
<comment type="caution">
    <text evidence="1">The sequence shown here is derived from an EMBL/GenBank/DDBJ whole genome shotgun (WGS) entry which is preliminary data.</text>
</comment>
<sequence length="35" mass="4342">MSKKITKHSGKKNADIFFSLLLFRHHFYHRLYHCH</sequence>
<dbReference type="Proteomes" id="UP000276133">
    <property type="component" value="Unassembled WGS sequence"/>
</dbReference>
<gene>
    <name evidence="1" type="ORF">BpHYR1_016110</name>
</gene>
<evidence type="ECO:0000313" key="2">
    <source>
        <dbReference type="Proteomes" id="UP000276133"/>
    </source>
</evidence>
<dbReference type="EMBL" id="REGN01013508">
    <property type="protein sequence ID" value="RMZ93854.1"/>
    <property type="molecule type" value="Genomic_DNA"/>
</dbReference>
<protein>
    <submittedName>
        <fullName evidence="1">Uncharacterized protein</fullName>
    </submittedName>
</protein>
<evidence type="ECO:0000313" key="1">
    <source>
        <dbReference type="EMBL" id="RMZ93854.1"/>
    </source>
</evidence>
<dbReference type="AlphaFoldDB" id="A0A3M7P590"/>
<organism evidence="1 2">
    <name type="scientific">Brachionus plicatilis</name>
    <name type="common">Marine rotifer</name>
    <name type="synonym">Brachionus muelleri</name>
    <dbReference type="NCBI Taxonomy" id="10195"/>
    <lineage>
        <taxon>Eukaryota</taxon>
        <taxon>Metazoa</taxon>
        <taxon>Spiralia</taxon>
        <taxon>Gnathifera</taxon>
        <taxon>Rotifera</taxon>
        <taxon>Eurotatoria</taxon>
        <taxon>Monogononta</taxon>
        <taxon>Pseudotrocha</taxon>
        <taxon>Ploima</taxon>
        <taxon>Brachionidae</taxon>
        <taxon>Brachionus</taxon>
    </lineage>
</organism>
<name>A0A3M7P590_BRAPC</name>
<reference evidence="1 2" key="1">
    <citation type="journal article" date="2018" name="Sci. Rep.">
        <title>Genomic signatures of local adaptation to the degree of environmental predictability in rotifers.</title>
        <authorList>
            <person name="Franch-Gras L."/>
            <person name="Hahn C."/>
            <person name="Garcia-Roger E.M."/>
            <person name="Carmona M.J."/>
            <person name="Serra M."/>
            <person name="Gomez A."/>
        </authorList>
    </citation>
    <scope>NUCLEOTIDE SEQUENCE [LARGE SCALE GENOMIC DNA]</scope>
    <source>
        <strain evidence="1">HYR1</strain>
    </source>
</reference>
<keyword evidence="2" id="KW-1185">Reference proteome</keyword>
<proteinExistence type="predicted"/>